<accession>A0A0B1ZNV1</accession>
<evidence type="ECO:0000313" key="2">
    <source>
        <dbReference type="Proteomes" id="UP000031057"/>
    </source>
</evidence>
<dbReference type="RefSeq" id="WP_039280523.1">
    <property type="nucleotide sequence ID" value="NZ_JTDI01000002.1"/>
</dbReference>
<dbReference type="AlphaFoldDB" id="A0A0B1ZNV1"/>
<dbReference type="STRING" id="1348853.LK12_05235"/>
<dbReference type="EMBL" id="JTDI01000002">
    <property type="protein sequence ID" value="KHK92256.1"/>
    <property type="molecule type" value="Genomic_DNA"/>
</dbReference>
<keyword evidence="2" id="KW-1185">Reference proteome</keyword>
<protein>
    <submittedName>
        <fullName evidence="1">Uncharacterized protein</fullName>
    </submittedName>
</protein>
<proteinExistence type="predicted"/>
<name>A0A0B1ZNV1_9SPHN</name>
<organism evidence="1 2">
    <name type="scientific">Novosphingobium malaysiense</name>
    <dbReference type="NCBI Taxonomy" id="1348853"/>
    <lineage>
        <taxon>Bacteria</taxon>
        <taxon>Pseudomonadati</taxon>
        <taxon>Pseudomonadota</taxon>
        <taxon>Alphaproteobacteria</taxon>
        <taxon>Sphingomonadales</taxon>
        <taxon>Sphingomonadaceae</taxon>
        <taxon>Novosphingobium</taxon>
    </lineage>
</organism>
<comment type="caution">
    <text evidence="1">The sequence shown here is derived from an EMBL/GenBank/DDBJ whole genome shotgun (WGS) entry which is preliminary data.</text>
</comment>
<dbReference type="Proteomes" id="UP000031057">
    <property type="component" value="Unassembled WGS sequence"/>
</dbReference>
<gene>
    <name evidence="1" type="ORF">LK12_05235</name>
</gene>
<evidence type="ECO:0000313" key="1">
    <source>
        <dbReference type="EMBL" id="KHK92256.1"/>
    </source>
</evidence>
<reference evidence="1 2" key="1">
    <citation type="submission" date="2014-10" db="EMBL/GenBank/DDBJ databases">
        <title>Genome sequence of Novosphingobium malaysiense MUSC 273(T).</title>
        <authorList>
            <person name="Lee L.-H."/>
        </authorList>
    </citation>
    <scope>NUCLEOTIDE SEQUENCE [LARGE SCALE GENOMIC DNA]</scope>
    <source>
        <strain evidence="1 2">MUSC 273</strain>
    </source>
</reference>
<sequence length="135" mass="14129">MESHPHSRGSLPRSGRPQFGLGSASALSMKWSALHDAASAVAALAGMTNGPLPPEVRNFPAIMRDAGGRRRELAEQNIEDLSAMMEAGLTALLSAFARGVDPRGGARALWREFLAARDATLALAPQGSSGPRRAA</sequence>